<keyword evidence="4 6" id="KW-0472">Membrane</keyword>
<feature type="transmembrane region" description="Helical" evidence="6">
    <location>
        <begin position="196"/>
        <end position="214"/>
    </location>
</feature>
<keyword evidence="3 6" id="KW-1133">Transmembrane helix</keyword>
<reference evidence="8" key="1">
    <citation type="submission" date="2021-05" db="EMBL/GenBank/DDBJ databases">
        <authorList>
            <person name="Alioto T."/>
            <person name="Alioto T."/>
            <person name="Gomez Garrido J."/>
        </authorList>
    </citation>
    <scope>NUCLEOTIDE SEQUENCE</scope>
</reference>
<dbReference type="GO" id="GO:0016020">
    <property type="term" value="C:membrane"/>
    <property type="evidence" value="ECO:0007669"/>
    <property type="project" value="UniProtKB-SubCell"/>
</dbReference>
<keyword evidence="2 6" id="KW-0812">Transmembrane</keyword>
<feature type="transmembrane region" description="Helical" evidence="6">
    <location>
        <begin position="139"/>
        <end position="156"/>
    </location>
</feature>
<evidence type="ECO:0000256" key="6">
    <source>
        <dbReference type="SAM" id="Phobius"/>
    </source>
</evidence>
<dbReference type="FunFam" id="1.20.1250.20:FF:000249">
    <property type="entry name" value="facilitated trehalose transporter Tret1"/>
    <property type="match status" value="1"/>
</dbReference>
<evidence type="ECO:0000256" key="1">
    <source>
        <dbReference type="ARBA" id="ARBA00004141"/>
    </source>
</evidence>
<dbReference type="Gene3D" id="1.20.1250.20">
    <property type="entry name" value="MFS general substrate transporter like domains"/>
    <property type="match status" value="1"/>
</dbReference>
<feature type="domain" description="Major facilitator superfamily (MFS) profile" evidence="7">
    <location>
        <begin position="62"/>
        <end position="501"/>
    </location>
</feature>
<dbReference type="PANTHER" id="PTHR48021">
    <property type="match status" value="1"/>
</dbReference>
<feature type="region of interest" description="Disordered" evidence="5">
    <location>
        <begin position="660"/>
        <end position="733"/>
    </location>
</feature>
<feature type="transmembrane region" description="Helical" evidence="6">
    <location>
        <begin position="378"/>
        <end position="398"/>
    </location>
</feature>
<feature type="transmembrane region" description="Helical" evidence="6">
    <location>
        <begin position="350"/>
        <end position="371"/>
    </location>
</feature>
<sequence length="733" mass="82219">MTVTTSVPSEPKSERNGHYDVNKDKDSHYNNNNNNCSTDHCEKSRPSSENSNGKVRSALAQALAVSAKNMLLFCYGTTLGLPTIAIPYLSSEDHRLEDPYLALTRSQVSWFSSINLIMVPLGCMISGRVTQPVGRKRSMMFLNLPFILAFLLYHNATHVAQLYLALAICGFFGGVLEAPVLTYVAEITEPHLRGMLSATASMATIFGTVSQLFLGSFVHWRTAAILNLMFPIMALIVLYFIPESPHWLISKGRIPEASASLAWLRGWVTPDVVQPELSQITKAIEDSALKRLGKDGLKRPNYRMYLRRSFLMPYSLVTALFFIGQFGGMTALQSYAVGIFEHIQAPVDPYLATLLLGLAELSGALLCVLLVHHTGKRPLALISTAGSALCFLLVALYVQYHLTQGWDSPLVPTVLLLLAAFLTHICIRLLPWMLIGEVFPNNIRATASGMSGSSSYVFAFAVNKLYYPMVDTFNLSGTLYFYSAISLLGTLYMYKMMPETEGRTLSDIEEHFADKSKTFVTNIEKKKKNKEKVSGMEKGDELVINREKEEESVRENRDDVEKRIEKENQVGRMIKQGVGKPQRMETEDERIDERRQGSSIEKKVLSGCEPIQDGMKDHLRSIESREENIRHLVSSKDVRGMNADQDAVSDAVNSIGKEVNESVTDSKQHHMGVRDKSCKENDEVLDRIGGEKEERRKENDEFEGETDKMKERSKEGRDNLALEMEDEKCVSRF</sequence>
<evidence type="ECO:0000256" key="3">
    <source>
        <dbReference type="ARBA" id="ARBA00022989"/>
    </source>
</evidence>
<feature type="region of interest" description="Disordered" evidence="5">
    <location>
        <begin position="577"/>
        <end position="597"/>
    </location>
</feature>
<evidence type="ECO:0000256" key="2">
    <source>
        <dbReference type="ARBA" id="ARBA00022692"/>
    </source>
</evidence>
<evidence type="ECO:0000256" key="5">
    <source>
        <dbReference type="SAM" id="MobiDB-lite"/>
    </source>
</evidence>
<evidence type="ECO:0000256" key="4">
    <source>
        <dbReference type="ARBA" id="ARBA00023136"/>
    </source>
</evidence>
<dbReference type="SUPFAM" id="SSF103473">
    <property type="entry name" value="MFS general substrate transporter"/>
    <property type="match status" value="1"/>
</dbReference>
<comment type="subcellular location">
    <subcellularLocation>
        <location evidence="1">Membrane</location>
        <topology evidence="1">Multi-pass membrane protein</topology>
    </subcellularLocation>
</comment>
<dbReference type="AlphaFoldDB" id="A0A8D8YL04"/>
<dbReference type="EMBL" id="HBUF01381357">
    <property type="protein sequence ID" value="CAG6730402.1"/>
    <property type="molecule type" value="Transcribed_RNA"/>
</dbReference>
<dbReference type="InterPro" id="IPR005829">
    <property type="entry name" value="Sugar_transporter_CS"/>
</dbReference>
<feature type="compositionally biased region" description="Basic and acidic residues" evidence="5">
    <location>
        <begin position="660"/>
        <end position="720"/>
    </location>
</feature>
<feature type="compositionally biased region" description="Basic and acidic residues" evidence="5">
    <location>
        <begin position="11"/>
        <end position="28"/>
    </location>
</feature>
<proteinExistence type="predicted"/>
<evidence type="ECO:0000313" key="8">
    <source>
        <dbReference type="EMBL" id="CAG6730402.1"/>
    </source>
</evidence>
<feature type="transmembrane region" description="Helical" evidence="6">
    <location>
        <begin position="70"/>
        <end position="89"/>
    </location>
</feature>
<feature type="region of interest" description="Disordered" evidence="5">
    <location>
        <begin position="1"/>
        <end position="53"/>
    </location>
</feature>
<dbReference type="Pfam" id="PF00083">
    <property type="entry name" value="Sugar_tr"/>
    <property type="match status" value="1"/>
</dbReference>
<dbReference type="InterPro" id="IPR036259">
    <property type="entry name" value="MFS_trans_sf"/>
</dbReference>
<feature type="transmembrane region" description="Helical" evidence="6">
    <location>
        <begin position="220"/>
        <end position="241"/>
    </location>
</feature>
<accession>A0A8D8YL04</accession>
<dbReference type="GO" id="GO:0022857">
    <property type="term" value="F:transmembrane transporter activity"/>
    <property type="evidence" value="ECO:0007669"/>
    <property type="project" value="InterPro"/>
</dbReference>
<dbReference type="InterPro" id="IPR050549">
    <property type="entry name" value="MFS_Trehalose_Transporter"/>
</dbReference>
<dbReference type="PANTHER" id="PTHR48021:SF39">
    <property type="entry name" value="MAJOR FACILITATOR SUPERFAMILY (MFS) PROFILE DOMAIN-CONTAINING PROTEIN"/>
    <property type="match status" value="1"/>
</dbReference>
<feature type="transmembrane region" description="Helical" evidence="6">
    <location>
        <begin position="410"/>
        <end position="435"/>
    </location>
</feature>
<feature type="transmembrane region" description="Helical" evidence="6">
    <location>
        <begin position="311"/>
        <end position="330"/>
    </location>
</feature>
<protein>
    <submittedName>
        <fullName evidence="8">Facilitated trehalose transporter Tret1</fullName>
    </submittedName>
</protein>
<dbReference type="InterPro" id="IPR020846">
    <property type="entry name" value="MFS_dom"/>
</dbReference>
<feature type="transmembrane region" description="Helical" evidence="6">
    <location>
        <begin position="109"/>
        <end position="127"/>
    </location>
</feature>
<evidence type="ECO:0000259" key="7">
    <source>
        <dbReference type="PROSITE" id="PS50850"/>
    </source>
</evidence>
<name>A0A8D8YL04_9HEMI</name>
<feature type="transmembrane region" description="Helical" evidence="6">
    <location>
        <begin position="473"/>
        <end position="494"/>
    </location>
</feature>
<feature type="transmembrane region" description="Helical" evidence="6">
    <location>
        <begin position="162"/>
        <end position="184"/>
    </location>
</feature>
<dbReference type="PROSITE" id="PS50850">
    <property type="entry name" value="MFS"/>
    <property type="match status" value="1"/>
</dbReference>
<feature type="transmembrane region" description="Helical" evidence="6">
    <location>
        <begin position="447"/>
        <end position="467"/>
    </location>
</feature>
<dbReference type="PROSITE" id="PS00217">
    <property type="entry name" value="SUGAR_TRANSPORT_2"/>
    <property type="match status" value="1"/>
</dbReference>
<dbReference type="InterPro" id="IPR005828">
    <property type="entry name" value="MFS_sugar_transport-like"/>
</dbReference>
<organism evidence="8">
    <name type="scientific">Cacopsylla melanoneura</name>
    <dbReference type="NCBI Taxonomy" id="428564"/>
    <lineage>
        <taxon>Eukaryota</taxon>
        <taxon>Metazoa</taxon>
        <taxon>Ecdysozoa</taxon>
        <taxon>Arthropoda</taxon>
        <taxon>Hexapoda</taxon>
        <taxon>Insecta</taxon>
        <taxon>Pterygota</taxon>
        <taxon>Neoptera</taxon>
        <taxon>Paraneoptera</taxon>
        <taxon>Hemiptera</taxon>
        <taxon>Sternorrhyncha</taxon>
        <taxon>Psylloidea</taxon>
        <taxon>Psyllidae</taxon>
        <taxon>Psyllinae</taxon>
        <taxon>Cacopsylla</taxon>
    </lineage>
</organism>